<sequence length="160" mass="18632">MEFMRRINLYRMQVMFIVLLLSGCSSVSEEEKVLSMEDKLEMFEDNSVKRPSRCVSHSSVLQSGKYAMRMQPGPRYPPAALFDKREGFVVMEFDLTADGIPVEINIIESYPEYFFDLESIRSLSRSRYELKSGQEPGSMECFSIRFDYFLEEGLTQIELK</sequence>
<dbReference type="EMBL" id="PIPN01000001">
    <property type="protein sequence ID" value="RUO31920.1"/>
    <property type="molecule type" value="Genomic_DNA"/>
</dbReference>
<dbReference type="PROSITE" id="PS51257">
    <property type="entry name" value="PROKAR_LIPOPROTEIN"/>
    <property type="match status" value="1"/>
</dbReference>
<dbReference type="Pfam" id="PF03544">
    <property type="entry name" value="TonB_C"/>
    <property type="match status" value="1"/>
</dbReference>
<organism evidence="2 3">
    <name type="scientific">Aliidiomarina sedimenti</name>
    <dbReference type="NCBI Taxonomy" id="1933879"/>
    <lineage>
        <taxon>Bacteria</taxon>
        <taxon>Pseudomonadati</taxon>
        <taxon>Pseudomonadota</taxon>
        <taxon>Gammaproteobacteria</taxon>
        <taxon>Alteromonadales</taxon>
        <taxon>Idiomarinaceae</taxon>
        <taxon>Aliidiomarina</taxon>
    </lineage>
</organism>
<evidence type="ECO:0000313" key="2">
    <source>
        <dbReference type="EMBL" id="RUO31920.1"/>
    </source>
</evidence>
<evidence type="ECO:0000313" key="3">
    <source>
        <dbReference type="Proteomes" id="UP000287410"/>
    </source>
</evidence>
<comment type="caution">
    <text evidence="2">The sequence shown here is derived from an EMBL/GenBank/DDBJ whole genome shotgun (WGS) entry which is preliminary data.</text>
</comment>
<keyword evidence="3" id="KW-1185">Reference proteome</keyword>
<evidence type="ECO:0000259" key="1">
    <source>
        <dbReference type="PROSITE" id="PS52015"/>
    </source>
</evidence>
<dbReference type="PROSITE" id="PS52015">
    <property type="entry name" value="TONB_CTD"/>
    <property type="match status" value="1"/>
</dbReference>
<name>A0ABY0C241_9GAMM</name>
<proteinExistence type="predicted"/>
<accession>A0ABY0C241</accession>
<dbReference type="Gene3D" id="3.30.2420.10">
    <property type="entry name" value="TonB"/>
    <property type="match status" value="1"/>
</dbReference>
<dbReference type="InterPro" id="IPR037682">
    <property type="entry name" value="TonB_C"/>
</dbReference>
<dbReference type="SUPFAM" id="SSF74653">
    <property type="entry name" value="TolA/TonB C-terminal domain"/>
    <property type="match status" value="1"/>
</dbReference>
<dbReference type="Proteomes" id="UP000287410">
    <property type="component" value="Unassembled WGS sequence"/>
</dbReference>
<feature type="domain" description="TonB C-terminal" evidence="1">
    <location>
        <begin position="61"/>
        <end position="155"/>
    </location>
</feature>
<reference evidence="2 3" key="1">
    <citation type="journal article" date="2018" name="Front. Microbiol.">
        <title>Genome-Based Analysis Reveals the Taxonomy and Diversity of the Family Idiomarinaceae.</title>
        <authorList>
            <person name="Liu Y."/>
            <person name="Lai Q."/>
            <person name="Shao Z."/>
        </authorList>
    </citation>
    <scope>NUCLEOTIDE SEQUENCE [LARGE SCALE GENOMIC DNA]</scope>
    <source>
        <strain evidence="2 3">GBSy1</strain>
    </source>
</reference>
<protein>
    <recommendedName>
        <fullName evidence="1">TonB C-terminal domain-containing protein</fullName>
    </recommendedName>
</protein>
<gene>
    <name evidence="2" type="ORF">CWE12_02675</name>
</gene>